<comment type="similarity">
    <text evidence="1 7">Belongs to the UDPGP type 2 family.</text>
</comment>
<evidence type="ECO:0000313" key="10">
    <source>
        <dbReference type="Proteomes" id="UP000596092"/>
    </source>
</evidence>
<evidence type="ECO:0000313" key="9">
    <source>
        <dbReference type="EMBL" id="QQG66284.1"/>
    </source>
</evidence>
<protein>
    <recommendedName>
        <fullName evidence="3 7">UTP--glucose-1-phosphate uridylyltransferase</fullName>
        <ecNumber evidence="2 7">2.7.7.9</ecNumber>
    </recommendedName>
    <alternativeName>
        <fullName evidence="7">UDP-glucose pyrophosphorylase</fullName>
    </alternativeName>
</protein>
<dbReference type="RefSeq" id="WP_199262307.1">
    <property type="nucleotide sequence ID" value="NZ_CP054140.1"/>
</dbReference>
<evidence type="ECO:0000259" key="8">
    <source>
        <dbReference type="Pfam" id="PF00483"/>
    </source>
</evidence>
<dbReference type="KEGG" id="dog:HP555_10635"/>
<sequence length="293" mass="32686">MKAIRKAVIPVAGLGTRFLPATKAIPKEMLTIVDRPTIQYIVEEAVASGIEEIILITSVGKSAIENHFDYDFQLDTILKARNKVQMREELTNISNLIDIVSVRQKEPLGLGHAIWMARNVVGDEPFMVLLGDDLVMSKVPCCKQMIDLYNKVGESIVAVQHVPMDETHQYGIIEGVPVDQECTYKVTRMIEKPAPGTSHSDMAIIGRYLLMPDIFELLEKTTPGYGGEIQLTDALQALSIKRDMYAYEFSGKRYDAGDKLGYLKAIVDFAVRHNTLGPSFRQYLKTVCAESDS</sequence>
<dbReference type="AlphaFoldDB" id="A0A7T5VE76"/>
<dbReference type="InterPro" id="IPR005835">
    <property type="entry name" value="NTP_transferase_dom"/>
</dbReference>
<dbReference type="CDD" id="cd02541">
    <property type="entry name" value="UGPase_prokaryotic"/>
    <property type="match status" value="1"/>
</dbReference>
<evidence type="ECO:0000256" key="2">
    <source>
        <dbReference type="ARBA" id="ARBA00012415"/>
    </source>
</evidence>
<dbReference type="Pfam" id="PF00483">
    <property type="entry name" value="NTP_transferase"/>
    <property type="match status" value="1"/>
</dbReference>
<dbReference type="Gene3D" id="3.90.550.10">
    <property type="entry name" value="Spore Coat Polysaccharide Biosynthesis Protein SpsA, Chain A"/>
    <property type="match status" value="1"/>
</dbReference>
<dbReference type="PANTHER" id="PTHR43197:SF1">
    <property type="entry name" value="UTP--GLUCOSE-1-PHOSPHATE URIDYLYLTRANSFERASE"/>
    <property type="match status" value="1"/>
</dbReference>
<proteinExistence type="inferred from homology"/>
<evidence type="ECO:0000256" key="6">
    <source>
        <dbReference type="ARBA" id="ARBA00048128"/>
    </source>
</evidence>
<dbReference type="Proteomes" id="UP000596092">
    <property type="component" value="Chromosome"/>
</dbReference>
<feature type="domain" description="Nucleotidyl transferase" evidence="8">
    <location>
        <begin position="6"/>
        <end position="266"/>
    </location>
</feature>
<evidence type="ECO:0000256" key="4">
    <source>
        <dbReference type="ARBA" id="ARBA00022679"/>
    </source>
</evidence>
<evidence type="ECO:0000256" key="7">
    <source>
        <dbReference type="RuleBase" id="RU361259"/>
    </source>
</evidence>
<organism evidence="9 10">
    <name type="scientific">Desulfobulbus oligotrophicus</name>
    <dbReference type="NCBI Taxonomy" id="1909699"/>
    <lineage>
        <taxon>Bacteria</taxon>
        <taxon>Pseudomonadati</taxon>
        <taxon>Thermodesulfobacteriota</taxon>
        <taxon>Desulfobulbia</taxon>
        <taxon>Desulfobulbales</taxon>
        <taxon>Desulfobulbaceae</taxon>
        <taxon>Desulfobulbus</taxon>
    </lineage>
</organism>
<keyword evidence="4 7" id="KW-0808">Transferase</keyword>
<dbReference type="SUPFAM" id="SSF53448">
    <property type="entry name" value="Nucleotide-diphospho-sugar transferases"/>
    <property type="match status" value="1"/>
</dbReference>
<accession>A0A7T5VE76</accession>
<dbReference type="InterPro" id="IPR005771">
    <property type="entry name" value="GalU_uridylyltTrfase_bac/arc"/>
</dbReference>
<dbReference type="GO" id="GO:0006011">
    <property type="term" value="P:UDP-alpha-D-glucose metabolic process"/>
    <property type="evidence" value="ECO:0007669"/>
    <property type="project" value="InterPro"/>
</dbReference>
<keyword evidence="10" id="KW-1185">Reference proteome</keyword>
<dbReference type="PANTHER" id="PTHR43197">
    <property type="entry name" value="UTP--GLUCOSE-1-PHOSPHATE URIDYLYLTRANSFERASE"/>
    <property type="match status" value="1"/>
</dbReference>
<evidence type="ECO:0000256" key="3">
    <source>
        <dbReference type="ARBA" id="ARBA00019048"/>
    </source>
</evidence>
<keyword evidence="5 7" id="KW-0548">Nucleotidyltransferase</keyword>
<evidence type="ECO:0000256" key="5">
    <source>
        <dbReference type="ARBA" id="ARBA00022695"/>
    </source>
</evidence>
<dbReference type="EMBL" id="CP054140">
    <property type="protein sequence ID" value="QQG66284.1"/>
    <property type="molecule type" value="Genomic_DNA"/>
</dbReference>
<dbReference type="GO" id="GO:0003983">
    <property type="term" value="F:UTP:glucose-1-phosphate uridylyltransferase activity"/>
    <property type="evidence" value="ECO:0007669"/>
    <property type="project" value="UniProtKB-EC"/>
</dbReference>
<evidence type="ECO:0000256" key="1">
    <source>
        <dbReference type="ARBA" id="ARBA00006890"/>
    </source>
</evidence>
<gene>
    <name evidence="9" type="primary">galU</name>
    <name evidence="9" type="ORF">HP555_10635</name>
</gene>
<name>A0A7T5VE76_9BACT</name>
<comment type="catalytic activity">
    <reaction evidence="6 7">
        <text>alpha-D-glucose 1-phosphate + UTP + H(+) = UDP-alpha-D-glucose + diphosphate</text>
        <dbReference type="Rhea" id="RHEA:19889"/>
        <dbReference type="ChEBI" id="CHEBI:15378"/>
        <dbReference type="ChEBI" id="CHEBI:33019"/>
        <dbReference type="ChEBI" id="CHEBI:46398"/>
        <dbReference type="ChEBI" id="CHEBI:58601"/>
        <dbReference type="ChEBI" id="CHEBI:58885"/>
        <dbReference type="EC" id="2.7.7.9"/>
    </reaction>
</comment>
<dbReference type="InterPro" id="IPR029044">
    <property type="entry name" value="Nucleotide-diphossugar_trans"/>
</dbReference>
<dbReference type="NCBIfam" id="TIGR01099">
    <property type="entry name" value="galU"/>
    <property type="match status" value="1"/>
</dbReference>
<dbReference type="EC" id="2.7.7.9" evidence="2 7"/>
<reference evidence="9 10" key="1">
    <citation type="submission" date="2020-05" db="EMBL/GenBank/DDBJ databases">
        <title>Complete genome of Desulfobulbus oligotrophicus.</title>
        <authorList>
            <person name="Podar M."/>
        </authorList>
    </citation>
    <scope>NUCLEOTIDE SEQUENCE [LARGE SCALE GENOMIC DNA]</scope>
    <source>
        <strain evidence="9 10">Prop6</strain>
    </source>
</reference>